<proteinExistence type="predicted"/>
<dbReference type="Proteomes" id="UP000499080">
    <property type="component" value="Unassembled WGS sequence"/>
</dbReference>
<sequence>MDKNCDQQKRFFRPRRNVIVGIEFHRFLIESVKKIVNNDIVQCKEDADKIFSMNPHLLNMTVKEFFDTPTVTDVLLDYINELDLDKPLVGYKPNKGYDFPEDYENKSLLRVVKDFVRYAIYCIIPENTSKALNISYARIVKTAMVKMSSREFRMVILVFRKTEPLFQLKDVCARLSIVALYVIFDKYIKDYRRKNRKI</sequence>
<organism evidence="1 2">
    <name type="scientific">Araneus ventricosus</name>
    <name type="common">Orbweaver spider</name>
    <name type="synonym">Epeira ventricosa</name>
    <dbReference type="NCBI Taxonomy" id="182803"/>
    <lineage>
        <taxon>Eukaryota</taxon>
        <taxon>Metazoa</taxon>
        <taxon>Ecdysozoa</taxon>
        <taxon>Arthropoda</taxon>
        <taxon>Chelicerata</taxon>
        <taxon>Arachnida</taxon>
        <taxon>Araneae</taxon>
        <taxon>Araneomorphae</taxon>
        <taxon>Entelegynae</taxon>
        <taxon>Araneoidea</taxon>
        <taxon>Araneidae</taxon>
        <taxon>Araneus</taxon>
    </lineage>
</organism>
<name>A0A4Y2A5G5_ARAVE</name>
<keyword evidence="2" id="KW-1185">Reference proteome</keyword>
<gene>
    <name evidence="1" type="ORF">AVEN_243820_1</name>
</gene>
<dbReference type="EMBL" id="BGPR01000006">
    <property type="protein sequence ID" value="GBL75028.1"/>
    <property type="molecule type" value="Genomic_DNA"/>
</dbReference>
<evidence type="ECO:0000313" key="2">
    <source>
        <dbReference type="Proteomes" id="UP000499080"/>
    </source>
</evidence>
<protein>
    <submittedName>
        <fullName evidence="1">Uncharacterized protein</fullName>
    </submittedName>
</protein>
<reference evidence="1 2" key="1">
    <citation type="journal article" date="2019" name="Sci. Rep.">
        <title>Orb-weaving spider Araneus ventricosus genome elucidates the spidroin gene catalogue.</title>
        <authorList>
            <person name="Kono N."/>
            <person name="Nakamura H."/>
            <person name="Ohtoshi R."/>
            <person name="Moran D.A.P."/>
            <person name="Shinohara A."/>
            <person name="Yoshida Y."/>
            <person name="Fujiwara M."/>
            <person name="Mori M."/>
            <person name="Tomita M."/>
            <person name="Arakawa K."/>
        </authorList>
    </citation>
    <scope>NUCLEOTIDE SEQUENCE [LARGE SCALE GENOMIC DNA]</scope>
</reference>
<accession>A0A4Y2A5G5</accession>
<comment type="caution">
    <text evidence="1">The sequence shown here is derived from an EMBL/GenBank/DDBJ whole genome shotgun (WGS) entry which is preliminary data.</text>
</comment>
<dbReference type="AlphaFoldDB" id="A0A4Y2A5G5"/>
<evidence type="ECO:0000313" key="1">
    <source>
        <dbReference type="EMBL" id="GBL75028.1"/>
    </source>
</evidence>